<evidence type="ECO:0000256" key="2">
    <source>
        <dbReference type="ARBA" id="ARBA00008978"/>
    </source>
</evidence>
<keyword evidence="13" id="KW-1185">Reference proteome</keyword>
<keyword evidence="5" id="KW-0378">Hydrolase</keyword>
<evidence type="ECO:0000256" key="9">
    <source>
        <dbReference type="ARBA" id="ARBA00048336"/>
    </source>
</evidence>
<dbReference type="EMBL" id="JBBPFD010000008">
    <property type="protein sequence ID" value="KAK7916663.1"/>
    <property type="molecule type" value="Genomic_DNA"/>
</dbReference>
<dbReference type="Proteomes" id="UP001460270">
    <property type="component" value="Unassembled WGS sequence"/>
</dbReference>
<evidence type="ECO:0000256" key="11">
    <source>
        <dbReference type="SAM" id="SignalP"/>
    </source>
</evidence>
<evidence type="ECO:0000256" key="7">
    <source>
        <dbReference type="ARBA" id="ARBA00023242"/>
    </source>
</evidence>
<dbReference type="Pfam" id="PF04722">
    <property type="entry name" value="Ssu72"/>
    <property type="match status" value="1"/>
</dbReference>
<dbReference type="Pfam" id="PF17742">
    <property type="entry name" value="Fndc10"/>
    <property type="match status" value="1"/>
</dbReference>
<gene>
    <name evidence="12" type="ORF">WMY93_012424</name>
</gene>
<feature type="region of interest" description="Disordered" evidence="10">
    <location>
        <begin position="24"/>
        <end position="92"/>
    </location>
</feature>
<organism evidence="12 13">
    <name type="scientific">Mugilogobius chulae</name>
    <name type="common">yellowstripe goby</name>
    <dbReference type="NCBI Taxonomy" id="88201"/>
    <lineage>
        <taxon>Eukaryota</taxon>
        <taxon>Metazoa</taxon>
        <taxon>Chordata</taxon>
        <taxon>Craniata</taxon>
        <taxon>Vertebrata</taxon>
        <taxon>Euteleostomi</taxon>
        <taxon>Actinopterygii</taxon>
        <taxon>Neopterygii</taxon>
        <taxon>Teleostei</taxon>
        <taxon>Neoteleostei</taxon>
        <taxon>Acanthomorphata</taxon>
        <taxon>Gobiaria</taxon>
        <taxon>Gobiiformes</taxon>
        <taxon>Gobioidei</taxon>
        <taxon>Gobiidae</taxon>
        <taxon>Gobionellinae</taxon>
        <taxon>Mugilogobius</taxon>
    </lineage>
</organism>
<dbReference type="GO" id="GO:0005634">
    <property type="term" value="C:nucleus"/>
    <property type="evidence" value="ECO:0007669"/>
    <property type="project" value="UniProtKB-SubCell"/>
</dbReference>
<evidence type="ECO:0000313" key="12">
    <source>
        <dbReference type="EMBL" id="KAK7916663.1"/>
    </source>
</evidence>
<sequence length="426" mass="48324">MKRQHGNSLLALCALFLQCSSQQTSSPSSSQVSSRVHVETPLGKSQQTDHSFWNGSQIPKTNPEEPLDNTTSNTKRAVMPGRSERSQSLRPEDGVSPLCAYRVVEGGIEGKLCFRSTLPEYKCQEGQCKTVVSSGNLVANILINGSVLLQWTEGGQSTFNRQGNKTNGPIKDHGQMQQLLALCYTQFECTGVQLAHGCRDYLLMELHENIPYRFCLRALDRTRAKEHDSEDAMPSHPLRVAVVCSSNQNRSMEAHNILSKRGFDVHSFGTGSHVKLPGPAPDKPNVYDFKTTYEQMYNDLVRKDKELYTQNGILHMLDRNKRIKSKPERFQNCKDKFDLIITCEERVYDQVLEDFNSKEEESSQPVHVINVDIQDNHEEATLGAFLICELCQCLQHTDDMENEIDELLQDLEEKSKRTFLHTVCFY</sequence>
<evidence type="ECO:0000256" key="6">
    <source>
        <dbReference type="ARBA" id="ARBA00022912"/>
    </source>
</evidence>
<feature type="chain" id="PRO_5043721212" description="protein-serine/threonine phosphatase" evidence="11">
    <location>
        <begin position="22"/>
        <end position="426"/>
    </location>
</feature>
<dbReference type="AlphaFoldDB" id="A0AAW0P5F3"/>
<evidence type="ECO:0000313" key="13">
    <source>
        <dbReference type="Proteomes" id="UP001460270"/>
    </source>
</evidence>
<comment type="catalytic activity">
    <reaction evidence="8">
        <text>O-phospho-L-seryl-[protein] + H2O = L-seryl-[protein] + phosphate</text>
        <dbReference type="Rhea" id="RHEA:20629"/>
        <dbReference type="Rhea" id="RHEA-COMP:9863"/>
        <dbReference type="Rhea" id="RHEA-COMP:11604"/>
        <dbReference type="ChEBI" id="CHEBI:15377"/>
        <dbReference type="ChEBI" id="CHEBI:29999"/>
        <dbReference type="ChEBI" id="CHEBI:43474"/>
        <dbReference type="ChEBI" id="CHEBI:83421"/>
        <dbReference type="EC" id="3.1.3.16"/>
    </reaction>
</comment>
<dbReference type="Gene3D" id="3.40.50.2300">
    <property type="match status" value="2"/>
</dbReference>
<name>A0AAW0P5F3_9GOBI</name>
<dbReference type="GO" id="GO:0008420">
    <property type="term" value="F:RNA polymerase II CTD heptapeptide repeat phosphatase activity"/>
    <property type="evidence" value="ECO:0007669"/>
    <property type="project" value="UniProtKB-ARBA"/>
</dbReference>
<dbReference type="EC" id="3.1.3.16" evidence="3"/>
<proteinExistence type="inferred from homology"/>
<feature type="signal peptide" evidence="11">
    <location>
        <begin position="1"/>
        <end position="21"/>
    </location>
</feature>
<keyword evidence="6" id="KW-0904">Protein phosphatase</keyword>
<feature type="compositionally biased region" description="Basic and acidic residues" evidence="10">
    <location>
        <begin position="82"/>
        <end position="92"/>
    </location>
</feature>
<comment type="caution">
    <text evidence="12">The sequence shown here is derived from an EMBL/GenBank/DDBJ whole genome shotgun (WGS) entry which is preliminary data.</text>
</comment>
<evidence type="ECO:0000256" key="10">
    <source>
        <dbReference type="SAM" id="MobiDB-lite"/>
    </source>
</evidence>
<reference evidence="13" key="1">
    <citation type="submission" date="2024-04" db="EMBL/GenBank/DDBJ databases">
        <title>Salinicola lusitanus LLJ914,a marine bacterium isolated from the Okinawa Trough.</title>
        <authorList>
            <person name="Li J."/>
        </authorList>
    </citation>
    <scope>NUCLEOTIDE SEQUENCE [LARGE SCALE GENOMIC DNA]</scope>
</reference>
<keyword evidence="11" id="KW-0732">Signal</keyword>
<comment type="subcellular location">
    <subcellularLocation>
        <location evidence="1">Nucleus</location>
    </subcellularLocation>
</comment>
<dbReference type="InterPro" id="IPR006811">
    <property type="entry name" value="RNA_pol_II_suA"/>
</dbReference>
<comment type="catalytic activity">
    <reaction evidence="9">
        <text>O-phospho-L-threonyl-[protein] + H2O = L-threonyl-[protein] + phosphate</text>
        <dbReference type="Rhea" id="RHEA:47004"/>
        <dbReference type="Rhea" id="RHEA-COMP:11060"/>
        <dbReference type="Rhea" id="RHEA-COMP:11605"/>
        <dbReference type="ChEBI" id="CHEBI:15377"/>
        <dbReference type="ChEBI" id="CHEBI:30013"/>
        <dbReference type="ChEBI" id="CHEBI:43474"/>
        <dbReference type="ChEBI" id="CHEBI:61977"/>
        <dbReference type="EC" id="3.1.3.16"/>
    </reaction>
</comment>
<protein>
    <recommendedName>
        <fullName evidence="3">protein-serine/threonine phosphatase</fullName>
        <ecNumber evidence="3">3.1.3.16</ecNumber>
    </recommendedName>
</protein>
<feature type="compositionally biased region" description="Low complexity" evidence="10">
    <location>
        <begin position="24"/>
        <end position="34"/>
    </location>
</feature>
<dbReference type="PANTHER" id="PTHR20383">
    <property type="entry name" value="RNA POLYMERASE II SUBUNIT A C-TERMINAL DOMAIN PHOSPHATASE"/>
    <property type="match status" value="1"/>
</dbReference>
<dbReference type="FunFam" id="3.40.50.2300:FF:000039">
    <property type="entry name" value="RNA polymerase II subunit A C-terminal domain phosphatase"/>
    <property type="match status" value="1"/>
</dbReference>
<evidence type="ECO:0000256" key="3">
    <source>
        <dbReference type="ARBA" id="ARBA00013081"/>
    </source>
</evidence>
<dbReference type="FunFam" id="3.40.50.2300:FF:000066">
    <property type="entry name" value="RNA polymerase II subunit A C-terminal domain phosphatase SSU72"/>
    <property type="match status" value="1"/>
</dbReference>
<dbReference type="GO" id="GO:0031124">
    <property type="term" value="P:mRNA 3'-end processing"/>
    <property type="evidence" value="ECO:0007669"/>
    <property type="project" value="UniProtKB-ARBA"/>
</dbReference>
<evidence type="ECO:0000256" key="1">
    <source>
        <dbReference type="ARBA" id="ARBA00004123"/>
    </source>
</evidence>
<dbReference type="InterPro" id="IPR034446">
    <property type="entry name" value="Fndc10"/>
</dbReference>
<accession>A0AAW0P5F3</accession>
<comment type="similarity">
    <text evidence="2">Belongs to the SSU72 phosphatase family.</text>
</comment>
<keyword evidence="4" id="KW-0507">mRNA processing</keyword>
<evidence type="ECO:0000256" key="5">
    <source>
        <dbReference type="ARBA" id="ARBA00022801"/>
    </source>
</evidence>
<feature type="compositionally biased region" description="Polar residues" evidence="10">
    <location>
        <begin position="43"/>
        <end position="60"/>
    </location>
</feature>
<evidence type="ECO:0000256" key="8">
    <source>
        <dbReference type="ARBA" id="ARBA00047761"/>
    </source>
</evidence>
<evidence type="ECO:0000256" key="4">
    <source>
        <dbReference type="ARBA" id="ARBA00022664"/>
    </source>
</evidence>
<keyword evidence="7" id="KW-0539">Nucleus</keyword>